<evidence type="ECO:0000256" key="1">
    <source>
        <dbReference type="SAM" id="MobiDB-lite"/>
    </source>
</evidence>
<protein>
    <submittedName>
        <fullName evidence="4">XdhC family protein</fullName>
    </submittedName>
</protein>
<feature type="region of interest" description="Disordered" evidence="1">
    <location>
        <begin position="337"/>
        <end position="371"/>
    </location>
</feature>
<feature type="domain" description="XdhC Rossmann" evidence="3">
    <location>
        <begin position="186"/>
        <end position="328"/>
    </location>
</feature>
<feature type="domain" description="XdhC- CoxI" evidence="2">
    <location>
        <begin position="11"/>
        <end position="77"/>
    </location>
</feature>
<sequence>MRELTASLLRWHATGTPYAVATVVGVAGSAPRPIGAALAVDAAGTVIGSISGGCVEAAAYDLCRQVLRSGTPMRASFGYADVDAFAVGLTCGGTIDVFVHRVCAVDYPIVEAALRQPGPVALVRDLDSGAMTTVDPSHTVGTPLDAAVVAEVRAMLDIGATGVRRIGCGGAESTILVESFAPPPRMIVCGATDFAASVCRVGSLLGYRVTLCDARAVFATRDRFPDADEVVVGWPHRYLADTPVDARTVVCVLTHDPKFDIPLLEIALRLPIAYVGAMGSRRADADRRTALRAAGLTDAELARLHSPIGLDLGGRTAAEAAVAIGAEIIAVRRGGSTRPLHATDRPIHPAEPGRGAPNASEFDLESAPSSQ</sequence>
<accession>A0ABZ1Z5Y9</accession>
<dbReference type="PANTHER" id="PTHR30388:SF4">
    <property type="entry name" value="MOLYBDENUM COFACTOR INSERTION CHAPERONE PAOD"/>
    <property type="match status" value="1"/>
</dbReference>
<keyword evidence="5" id="KW-1185">Reference proteome</keyword>
<dbReference type="EMBL" id="CP109441">
    <property type="protein sequence ID" value="WUV50918.1"/>
    <property type="molecule type" value="Genomic_DNA"/>
</dbReference>
<dbReference type="InterPro" id="IPR027051">
    <property type="entry name" value="XdhC_Rossmann_dom"/>
</dbReference>
<evidence type="ECO:0000313" key="5">
    <source>
        <dbReference type="Proteomes" id="UP001432062"/>
    </source>
</evidence>
<organism evidence="4 5">
    <name type="scientific">Nocardia vinacea</name>
    <dbReference type="NCBI Taxonomy" id="96468"/>
    <lineage>
        <taxon>Bacteria</taxon>
        <taxon>Bacillati</taxon>
        <taxon>Actinomycetota</taxon>
        <taxon>Actinomycetes</taxon>
        <taxon>Mycobacteriales</taxon>
        <taxon>Nocardiaceae</taxon>
        <taxon>Nocardia</taxon>
    </lineage>
</organism>
<proteinExistence type="predicted"/>
<dbReference type="Proteomes" id="UP001432062">
    <property type="component" value="Chromosome"/>
</dbReference>
<dbReference type="Pfam" id="PF13478">
    <property type="entry name" value="XdhC_C"/>
    <property type="match status" value="1"/>
</dbReference>
<gene>
    <name evidence="4" type="ORF">OG563_05150</name>
</gene>
<evidence type="ECO:0000259" key="3">
    <source>
        <dbReference type="Pfam" id="PF13478"/>
    </source>
</evidence>
<dbReference type="RefSeq" id="WP_327101718.1">
    <property type="nucleotide sequence ID" value="NZ_CP109149.1"/>
</dbReference>
<name>A0ABZ1Z5Y9_9NOCA</name>
<reference evidence="4" key="1">
    <citation type="submission" date="2022-10" db="EMBL/GenBank/DDBJ databases">
        <title>The complete genomes of actinobacterial strains from the NBC collection.</title>
        <authorList>
            <person name="Joergensen T.S."/>
            <person name="Alvarez Arevalo M."/>
            <person name="Sterndorff E.B."/>
            <person name="Faurdal D."/>
            <person name="Vuksanovic O."/>
            <person name="Mourched A.-S."/>
            <person name="Charusanti P."/>
            <person name="Shaw S."/>
            <person name="Blin K."/>
            <person name="Weber T."/>
        </authorList>
    </citation>
    <scope>NUCLEOTIDE SEQUENCE</scope>
    <source>
        <strain evidence="4">NBC_01482</strain>
    </source>
</reference>
<dbReference type="InterPro" id="IPR052698">
    <property type="entry name" value="MoCofactor_Util/Proc"/>
</dbReference>
<dbReference type="Pfam" id="PF02625">
    <property type="entry name" value="XdhC_CoxI"/>
    <property type="match status" value="1"/>
</dbReference>
<dbReference type="InterPro" id="IPR003777">
    <property type="entry name" value="XdhC_CoxI"/>
</dbReference>
<evidence type="ECO:0000259" key="2">
    <source>
        <dbReference type="Pfam" id="PF02625"/>
    </source>
</evidence>
<evidence type="ECO:0000313" key="4">
    <source>
        <dbReference type="EMBL" id="WUV50918.1"/>
    </source>
</evidence>
<dbReference type="PANTHER" id="PTHR30388">
    <property type="entry name" value="ALDEHYDE OXIDOREDUCTASE MOLYBDENUM COFACTOR ASSEMBLY PROTEIN"/>
    <property type="match status" value="1"/>
</dbReference>
<dbReference type="Gene3D" id="3.40.50.720">
    <property type="entry name" value="NAD(P)-binding Rossmann-like Domain"/>
    <property type="match status" value="1"/>
</dbReference>